<dbReference type="Proteomes" id="UP000828048">
    <property type="component" value="Chromosome 3"/>
</dbReference>
<protein>
    <submittedName>
        <fullName evidence="1">Uncharacterized protein</fullName>
    </submittedName>
</protein>
<reference evidence="1 2" key="1">
    <citation type="journal article" date="2021" name="Hortic Res">
        <title>High-quality reference genome and annotation aids understanding of berry development for evergreen blueberry (Vaccinium darrowii).</title>
        <authorList>
            <person name="Yu J."/>
            <person name="Hulse-Kemp A.M."/>
            <person name="Babiker E."/>
            <person name="Staton M."/>
        </authorList>
    </citation>
    <scope>NUCLEOTIDE SEQUENCE [LARGE SCALE GENOMIC DNA]</scope>
    <source>
        <strain evidence="2">cv. NJ 8807/NJ 8810</strain>
        <tissue evidence="1">Young leaf</tissue>
    </source>
</reference>
<sequence length="109" mass="11900">MAKPCCSIDMEPRTLNMGQLNHAREVAVDIVQKKEPNEASSIFMKGLEPVVGIRDAAQIVQKGDSIHELAECEEKSKIIETTCQCVCSNSGIMESPDPVNLKEPLSAPF</sequence>
<name>A0ACB7YZD9_9ERIC</name>
<gene>
    <name evidence="1" type="ORF">Vadar_021551</name>
</gene>
<evidence type="ECO:0000313" key="2">
    <source>
        <dbReference type="Proteomes" id="UP000828048"/>
    </source>
</evidence>
<evidence type="ECO:0000313" key="1">
    <source>
        <dbReference type="EMBL" id="KAH7858229.1"/>
    </source>
</evidence>
<accession>A0ACB7YZD9</accession>
<proteinExistence type="predicted"/>
<dbReference type="EMBL" id="CM037153">
    <property type="protein sequence ID" value="KAH7858229.1"/>
    <property type="molecule type" value="Genomic_DNA"/>
</dbReference>
<comment type="caution">
    <text evidence="1">The sequence shown here is derived from an EMBL/GenBank/DDBJ whole genome shotgun (WGS) entry which is preliminary data.</text>
</comment>
<keyword evidence="2" id="KW-1185">Reference proteome</keyword>
<organism evidence="1 2">
    <name type="scientific">Vaccinium darrowii</name>
    <dbReference type="NCBI Taxonomy" id="229202"/>
    <lineage>
        <taxon>Eukaryota</taxon>
        <taxon>Viridiplantae</taxon>
        <taxon>Streptophyta</taxon>
        <taxon>Embryophyta</taxon>
        <taxon>Tracheophyta</taxon>
        <taxon>Spermatophyta</taxon>
        <taxon>Magnoliopsida</taxon>
        <taxon>eudicotyledons</taxon>
        <taxon>Gunneridae</taxon>
        <taxon>Pentapetalae</taxon>
        <taxon>asterids</taxon>
        <taxon>Ericales</taxon>
        <taxon>Ericaceae</taxon>
        <taxon>Vaccinioideae</taxon>
        <taxon>Vaccinieae</taxon>
        <taxon>Vaccinium</taxon>
    </lineage>
</organism>